<keyword evidence="2" id="KW-0472">Membrane</keyword>
<evidence type="ECO:0000313" key="5">
    <source>
        <dbReference type="Proteomes" id="UP001596391"/>
    </source>
</evidence>
<keyword evidence="2" id="KW-1133">Transmembrane helix</keyword>
<name>A0ABW1ZFG8_9BACT</name>
<keyword evidence="5" id="KW-1185">Reference proteome</keyword>
<feature type="region of interest" description="Disordered" evidence="1">
    <location>
        <begin position="336"/>
        <end position="364"/>
    </location>
</feature>
<dbReference type="Proteomes" id="UP001596391">
    <property type="component" value="Unassembled WGS sequence"/>
</dbReference>
<feature type="transmembrane region" description="Helical" evidence="2">
    <location>
        <begin position="272"/>
        <end position="289"/>
    </location>
</feature>
<evidence type="ECO:0000256" key="2">
    <source>
        <dbReference type="SAM" id="Phobius"/>
    </source>
</evidence>
<feature type="domain" description="DUF6798" evidence="3">
    <location>
        <begin position="409"/>
        <end position="456"/>
    </location>
</feature>
<reference evidence="5" key="1">
    <citation type="journal article" date="2019" name="Int. J. Syst. Evol. Microbiol.">
        <title>The Global Catalogue of Microorganisms (GCM) 10K type strain sequencing project: providing services to taxonomists for standard genome sequencing and annotation.</title>
        <authorList>
            <consortium name="The Broad Institute Genomics Platform"/>
            <consortium name="The Broad Institute Genome Sequencing Center for Infectious Disease"/>
            <person name="Wu L."/>
            <person name="Ma J."/>
        </authorList>
    </citation>
    <scope>NUCLEOTIDE SEQUENCE [LARGE SCALE GENOMIC DNA]</scope>
    <source>
        <strain evidence="5">CGMCC 1.16026</strain>
    </source>
</reference>
<feature type="compositionally biased region" description="Polar residues" evidence="1">
    <location>
        <begin position="344"/>
        <end position="356"/>
    </location>
</feature>
<dbReference type="EMBL" id="JBHSWI010000001">
    <property type="protein sequence ID" value="MFC6647422.1"/>
    <property type="molecule type" value="Genomic_DNA"/>
</dbReference>
<dbReference type="Pfam" id="PF20604">
    <property type="entry name" value="DUF6798"/>
    <property type="match status" value="1"/>
</dbReference>
<sequence length="528" mass="58918">MSRLQQTTILFTLTLLVLFTHGFHPLAEDGGLYVAGIKWLLNPALFPHDSAFVTEHLRFSLFAPALAGVVRFTHLSLLSVLFAAYLITTALTLFAAKELLRSCEFGERAQFAGTALLAAWWSIPIAGTSLMLMDPYVTGRSFSTPFGLLAVAYALRRKPNGWLIAMCLLMAGIFHPLMAGYSAAAVLAVFAARSPRPLPSWAALFIGAHLLARELERHAQPEPHAEVLASYSRYYWFLSQWQWYELLGLIGPLVVLYFLTRRDESQVRILRNATLGLSLIATLIALLFAQEHYATHLVARMQPLRVFAFTYAVMLLLLGAKLADWKLTDQRLRNEALDPPLPTHDSTLSVEDSQPRAQRRDLRPKNRGTRILATGLALCFAGSFAIARTTFPASPQVEWPWAETAHTNSWVQAFLWARHNTPNDALFALDAKYVNTDGEDAQTFRAWAERSTLADFSKDGGEASITPALADRWLAESSAQKDLSLKNDVDRDLRLAPYHPTWLILHSDASTSHPCFYRNAVVKVCAVR</sequence>
<comment type="caution">
    <text evidence="4">The sequence shown here is derived from an EMBL/GenBank/DDBJ whole genome shotgun (WGS) entry which is preliminary data.</text>
</comment>
<evidence type="ECO:0000313" key="4">
    <source>
        <dbReference type="EMBL" id="MFC6647422.1"/>
    </source>
</evidence>
<gene>
    <name evidence="4" type="ORF">ACFQBQ_17960</name>
</gene>
<proteinExistence type="predicted"/>
<feature type="transmembrane region" description="Helical" evidence="2">
    <location>
        <begin position="137"/>
        <end position="155"/>
    </location>
</feature>
<accession>A0ABW1ZFG8</accession>
<feature type="transmembrane region" description="Helical" evidence="2">
    <location>
        <begin position="241"/>
        <end position="260"/>
    </location>
</feature>
<feature type="transmembrane region" description="Helical" evidence="2">
    <location>
        <begin position="368"/>
        <end position="387"/>
    </location>
</feature>
<organism evidence="4 5">
    <name type="scientific">Granulicella cerasi</name>
    <dbReference type="NCBI Taxonomy" id="741063"/>
    <lineage>
        <taxon>Bacteria</taxon>
        <taxon>Pseudomonadati</taxon>
        <taxon>Acidobacteriota</taxon>
        <taxon>Terriglobia</taxon>
        <taxon>Terriglobales</taxon>
        <taxon>Acidobacteriaceae</taxon>
        <taxon>Granulicella</taxon>
    </lineage>
</organism>
<evidence type="ECO:0000259" key="3">
    <source>
        <dbReference type="Pfam" id="PF20604"/>
    </source>
</evidence>
<dbReference type="InterPro" id="IPR046477">
    <property type="entry name" value="DUF6798"/>
</dbReference>
<feature type="transmembrane region" description="Helical" evidence="2">
    <location>
        <begin position="108"/>
        <end position="131"/>
    </location>
</feature>
<dbReference type="RefSeq" id="WP_263370684.1">
    <property type="nucleotide sequence ID" value="NZ_JAGSYD010000002.1"/>
</dbReference>
<evidence type="ECO:0000256" key="1">
    <source>
        <dbReference type="SAM" id="MobiDB-lite"/>
    </source>
</evidence>
<feature type="transmembrane region" description="Helical" evidence="2">
    <location>
        <begin position="304"/>
        <end position="323"/>
    </location>
</feature>
<keyword evidence="2" id="KW-0812">Transmembrane</keyword>
<feature type="transmembrane region" description="Helical" evidence="2">
    <location>
        <begin position="75"/>
        <end position="96"/>
    </location>
</feature>
<protein>
    <submittedName>
        <fullName evidence="4">DUF6798 domain-containing protein</fullName>
    </submittedName>
</protein>
<feature type="transmembrane region" description="Helical" evidence="2">
    <location>
        <begin position="162"/>
        <end position="191"/>
    </location>
</feature>